<evidence type="ECO:0000313" key="2">
    <source>
        <dbReference type="EMBL" id="KAJ7021467.1"/>
    </source>
</evidence>
<name>A0AAD6S6F6_9AGAR</name>
<reference evidence="2" key="1">
    <citation type="submission" date="2023-03" db="EMBL/GenBank/DDBJ databases">
        <title>Massive genome expansion in bonnet fungi (Mycena s.s.) driven by repeated elements and novel gene families across ecological guilds.</title>
        <authorList>
            <consortium name="Lawrence Berkeley National Laboratory"/>
            <person name="Harder C.B."/>
            <person name="Miyauchi S."/>
            <person name="Viragh M."/>
            <person name="Kuo A."/>
            <person name="Thoen E."/>
            <person name="Andreopoulos B."/>
            <person name="Lu D."/>
            <person name="Skrede I."/>
            <person name="Drula E."/>
            <person name="Henrissat B."/>
            <person name="Morin E."/>
            <person name="Kohler A."/>
            <person name="Barry K."/>
            <person name="LaButti K."/>
            <person name="Morin E."/>
            <person name="Salamov A."/>
            <person name="Lipzen A."/>
            <person name="Mereny Z."/>
            <person name="Hegedus B."/>
            <person name="Baldrian P."/>
            <person name="Stursova M."/>
            <person name="Weitz H."/>
            <person name="Taylor A."/>
            <person name="Grigoriev I.V."/>
            <person name="Nagy L.G."/>
            <person name="Martin F."/>
            <person name="Kauserud H."/>
        </authorList>
    </citation>
    <scope>NUCLEOTIDE SEQUENCE</scope>
    <source>
        <strain evidence="2">CBHHK200</strain>
    </source>
</reference>
<organism evidence="2 3">
    <name type="scientific">Mycena alexandri</name>
    <dbReference type="NCBI Taxonomy" id="1745969"/>
    <lineage>
        <taxon>Eukaryota</taxon>
        <taxon>Fungi</taxon>
        <taxon>Dikarya</taxon>
        <taxon>Basidiomycota</taxon>
        <taxon>Agaricomycotina</taxon>
        <taxon>Agaricomycetes</taxon>
        <taxon>Agaricomycetidae</taxon>
        <taxon>Agaricales</taxon>
        <taxon>Marasmiineae</taxon>
        <taxon>Mycenaceae</taxon>
        <taxon>Mycena</taxon>
    </lineage>
</organism>
<evidence type="ECO:0000313" key="3">
    <source>
        <dbReference type="Proteomes" id="UP001218188"/>
    </source>
</evidence>
<sequence length="251" mass="28343">MGIFKRPQWARKRPREPGRSPTKASEPSQLPTKRFRFFKKQQPHGIQSSTRGRPDHRLISKLDVATATSEFLLAACEGPFLGMLKVVIAPLHLVCQKLQTVRSNKHDAAQLQTEAMKLGERVDAIANACGADAPELRAAVEVLEEAAGFLNKCRLETTAKPKWKWRWFWSIDEDKAKIANLRSGISEESNRLRDMESQILSPQGRRLVSLATSQSFGPCKSVDKITPHNMLSEFIKIFERTDTSIRLAFFS</sequence>
<gene>
    <name evidence="2" type="ORF">C8F04DRAFT_267732</name>
</gene>
<dbReference type="AlphaFoldDB" id="A0AAD6S6F6"/>
<dbReference type="EMBL" id="JARJCM010000231">
    <property type="protein sequence ID" value="KAJ7021467.1"/>
    <property type="molecule type" value="Genomic_DNA"/>
</dbReference>
<keyword evidence="3" id="KW-1185">Reference proteome</keyword>
<protein>
    <submittedName>
        <fullName evidence="2">Uncharacterized protein</fullName>
    </submittedName>
</protein>
<accession>A0AAD6S6F6</accession>
<evidence type="ECO:0000256" key="1">
    <source>
        <dbReference type="SAM" id="MobiDB-lite"/>
    </source>
</evidence>
<proteinExistence type="predicted"/>
<comment type="caution">
    <text evidence="2">The sequence shown here is derived from an EMBL/GenBank/DDBJ whole genome shotgun (WGS) entry which is preliminary data.</text>
</comment>
<feature type="region of interest" description="Disordered" evidence="1">
    <location>
        <begin position="1"/>
        <end position="32"/>
    </location>
</feature>
<dbReference type="Proteomes" id="UP001218188">
    <property type="component" value="Unassembled WGS sequence"/>
</dbReference>
<feature type="compositionally biased region" description="Polar residues" evidence="1">
    <location>
        <begin position="22"/>
        <end position="31"/>
    </location>
</feature>